<organism evidence="9 10">
    <name type="scientific">Sulfobacillus acidophilus</name>
    <dbReference type="NCBI Taxonomy" id="53633"/>
    <lineage>
        <taxon>Bacteria</taxon>
        <taxon>Bacillati</taxon>
        <taxon>Bacillota</taxon>
        <taxon>Clostridia</taxon>
        <taxon>Eubacteriales</taxon>
        <taxon>Clostridiales Family XVII. Incertae Sedis</taxon>
        <taxon>Sulfobacillus</taxon>
    </lineage>
</organism>
<evidence type="ECO:0000256" key="7">
    <source>
        <dbReference type="HAMAP-Rule" id="MF_01645"/>
    </source>
</evidence>
<dbReference type="GO" id="GO:0008270">
    <property type="term" value="F:zinc ion binding"/>
    <property type="evidence" value="ECO:0007669"/>
    <property type="project" value="InterPro"/>
</dbReference>
<dbReference type="InterPro" id="IPR006680">
    <property type="entry name" value="Amidohydro-rel"/>
</dbReference>
<evidence type="ECO:0000256" key="4">
    <source>
        <dbReference type="ARBA" id="ARBA00022723"/>
    </source>
</evidence>
<dbReference type="PANTHER" id="PTHR43668:SF4">
    <property type="entry name" value="ALLANTOINASE"/>
    <property type="match status" value="1"/>
</dbReference>
<feature type="binding site" evidence="7">
    <location>
        <position position="314"/>
    </location>
    <ligand>
        <name>Zn(2+)</name>
        <dbReference type="ChEBI" id="CHEBI:29105"/>
        <label>1</label>
    </ligand>
</feature>
<dbReference type="SUPFAM" id="SSF51338">
    <property type="entry name" value="Composite domain of metallo-dependent hydrolases"/>
    <property type="match status" value="1"/>
</dbReference>
<dbReference type="NCBIfam" id="TIGR03178">
    <property type="entry name" value="allantoinase"/>
    <property type="match status" value="1"/>
</dbReference>
<feature type="modified residue" description="N6-carboxylysine" evidence="7">
    <location>
        <position position="146"/>
    </location>
</feature>
<comment type="PTM">
    <text evidence="7">Carboxylation allows a single lysine to coordinate two zinc ions.</text>
</comment>
<dbReference type="GO" id="GO:0005737">
    <property type="term" value="C:cytoplasm"/>
    <property type="evidence" value="ECO:0007669"/>
    <property type="project" value="TreeGrafter"/>
</dbReference>
<evidence type="ECO:0000313" key="10">
    <source>
        <dbReference type="Proteomes" id="UP000241848"/>
    </source>
</evidence>
<comment type="caution">
    <text evidence="9">The sequence shown here is derived from an EMBL/GenBank/DDBJ whole genome shotgun (WGS) entry which is preliminary data.</text>
</comment>
<comment type="similarity">
    <text evidence="7">Belongs to the metallo-dependent hydrolases superfamily. Allantoinase family.</text>
</comment>
<dbReference type="EMBL" id="PXYV01000032">
    <property type="protein sequence ID" value="PSR21533.1"/>
    <property type="molecule type" value="Genomic_DNA"/>
</dbReference>
<accession>A0A2T2WH21</accession>
<evidence type="ECO:0000256" key="2">
    <source>
        <dbReference type="ARBA" id="ARBA00011881"/>
    </source>
</evidence>
<name>A0A2T2WH21_9FIRM</name>
<evidence type="ECO:0000313" key="9">
    <source>
        <dbReference type="EMBL" id="PSR21533.1"/>
    </source>
</evidence>
<protein>
    <recommendedName>
        <fullName evidence="7">Allantoinase</fullName>
        <ecNumber evidence="7">3.5.2.5</ecNumber>
    </recommendedName>
    <alternativeName>
        <fullName evidence="7">Allantoin-utilizing enzyme</fullName>
    </alternativeName>
</protein>
<comment type="catalytic activity">
    <reaction evidence="7">
        <text>(S)-allantoin + H2O = allantoate + H(+)</text>
        <dbReference type="Rhea" id="RHEA:17029"/>
        <dbReference type="ChEBI" id="CHEBI:15377"/>
        <dbReference type="ChEBI" id="CHEBI:15378"/>
        <dbReference type="ChEBI" id="CHEBI:15678"/>
        <dbReference type="ChEBI" id="CHEBI:17536"/>
        <dbReference type="EC" id="3.5.2.5"/>
    </reaction>
</comment>
<dbReference type="GO" id="GO:0004038">
    <property type="term" value="F:allantoinase activity"/>
    <property type="evidence" value="ECO:0007669"/>
    <property type="project" value="UniProtKB-UniRule"/>
</dbReference>
<feature type="binding site" evidence="7">
    <location>
        <position position="61"/>
    </location>
    <ligand>
        <name>Zn(2+)</name>
        <dbReference type="ChEBI" id="CHEBI:29105"/>
        <label>1</label>
    </ligand>
</feature>
<feature type="domain" description="Amidohydrolase-related" evidence="8">
    <location>
        <begin position="50"/>
        <end position="431"/>
    </location>
</feature>
<keyword evidence="3 7" id="KW-0659">Purine metabolism</keyword>
<dbReference type="InterPro" id="IPR017593">
    <property type="entry name" value="Allantoinase"/>
</dbReference>
<sequence length="460" mass="50317">MYDLIIRNGNVVLPQGVSRVEIGIRDGKIACIANRISEDANDVVDASNQYVIPGMIDTHVHISEPGRTGWEGFATGSQALAAGGVTSYIEMPLNALPATTNKAALNLKIEAAKNQNYVDYGFYGGLVPGNLDDLEELAQAGVFAYKAFMSNCGSDIPGDFKNVDDYALYKGMKKLAELGKLLCLHAENLSITEGLAQDMVRLGRTTAMDYVDSRPVFTEVEAVQRAILFAKETGCKIHFVHISTAEAVQAVQRARRDGVDVSVESCPHYLAITAEEVERIGNYARCQPPIRKAKDQERLWQELLNGNIDWIASDHSPCTEDLKDGGIFEAWGGISGAQNSVDVMFDVAVKQRGLPLVQFVDLIATHPSARFGLPDKGQIAVSKDADIVLIDPNQSYVLRREDLYYKNKHSAYVGRKIDCRITTTIVRGNIVFDVRKGIVGNPVGRLMTSRTTSPKVVSAH</sequence>
<dbReference type="InterPro" id="IPR011059">
    <property type="entry name" value="Metal-dep_hydrolase_composite"/>
</dbReference>
<reference evidence="9 10" key="1">
    <citation type="journal article" date="2014" name="BMC Genomics">
        <title>Comparison of environmental and isolate Sulfobacillus genomes reveals diverse carbon, sulfur, nitrogen, and hydrogen metabolisms.</title>
        <authorList>
            <person name="Justice N.B."/>
            <person name="Norman A."/>
            <person name="Brown C.T."/>
            <person name="Singh A."/>
            <person name="Thomas B.C."/>
            <person name="Banfield J.F."/>
        </authorList>
    </citation>
    <scope>NUCLEOTIDE SEQUENCE [LARGE SCALE GENOMIC DNA]</scope>
    <source>
        <strain evidence="9">AMDSBA3</strain>
    </source>
</reference>
<dbReference type="Gene3D" id="3.20.20.140">
    <property type="entry name" value="Metal-dependent hydrolases"/>
    <property type="match status" value="1"/>
</dbReference>
<gene>
    <name evidence="7 9" type="primary">allB</name>
    <name evidence="9" type="ORF">C7B45_10475</name>
</gene>
<dbReference type="InterPro" id="IPR032466">
    <property type="entry name" value="Metal_Hydrolase"/>
</dbReference>
<comment type="cofactor">
    <cofactor evidence="7">
        <name>Zn(2+)</name>
        <dbReference type="ChEBI" id="CHEBI:29105"/>
    </cofactor>
    <text evidence="7">Binds 2 Zn(2+) ions per subunit.</text>
</comment>
<evidence type="ECO:0000256" key="5">
    <source>
        <dbReference type="ARBA" id="ARBA00022801"/>
    </source>
</evidence>
<comment type="function">
    <text evidence="7">Catalyzes the conversion of allantoin (5-ureidohydantoin) to allantoic acid by hydrolytic cleavage of the five-member hydantoin ring.</text>
</comment>
<dbReference type="UniPathway" id="UPA00395">
    <property type="reaction ID" value="UER00653"/>
</dbReference>
<dbReference type="SUPFAM" id="SSF51556">
    <property type="entry name" value="Metallo-dependent hydrolases"/>
    <property type="match status" value="1"/>
</dbReference>
<keyword evidence="5 7" id="KW-0378">Hydrolase</keyword>
<proteinExistence type="inferred from homology"/>
<dbReference type="GO" id="GO:0000256">
    <property type="term" value="P:allantoin catabolic process"/>
    <property type="evidence" value="ECO:0007669"/>
    <property type="project" value="UniProtKB-UniRule"/>
</dbReference>
<dbReference type="FunFam" id="3.20.20.140:FF:000174">
    <property type="entry name" value="Dihydropyrimidinase-related protein 2"/>
    <property type="match status" value="1"/>
</dbReference>
<comment type="pathway">
    <text evidence="7">Nitrogen metabolism; (S)-allantoin degradation; allantoate from (S)-allantoin: step 1/1.</text>
</comment>
<dbReference type="InterPro" id="IPR050138">
    <property type="entry name" value="DHOase/Allantoinase_Hydrolase"/>
</dbReference>
<feature type="binding site" description="via carbamate group" evidence="7">
    <location>
        <position position="146"/>
    </location>
    <ligand>
        <name>Zn(2+)</name>
        <dbReference type="ChEBI" id="CHEBI:29105"/>
        <label>2</label>
    </ligand>
</feature>
<dbReference type="Pfam" id="PF01979">
    <property type="entry name" value="Amidohydro_1"/>
    <property type="match status" value="1"/>
</dbReference>
<dbReference type="InterPro" id="IPR047604">
    <property type="entry name" value="Allantoinase_bact"/>
</dbReference>
<feature type="binding site" evidence="7">
    <location>
        <position position="59"/>
    </location>
    <ligand>
        <name>Zn(2+)</name>
        <dbReference type="ChEBI" id="CHEBI:29105"/>
        <label>1</label>
    </ligand>
</feature>
<feature type="binding site" description="via carbamate group" evidence="7">
    <location>
        <position position="146"/>
    </location>
    <ligand>
        <name>Zn(2+)</name>
        <dbReference type="ChEBI" id="CHEBI:29105"/>
        <label>1</label>
    </ligand>
</feature>
<evidence type="ECO:0000256" key="6">
    <source>
        <dbReference type="ARBA" id="ARBA00022833"/>
    </source>
</evidence>
<dbReference type="GO" id="GO:0006145">
    <property type="term" value="P:purine nucleobase catabolic process"/>
    <property type="evidence" value="ECO:0007669"/>
    <property type="project" value="TreeGrafter"/>
</dbReference>
<comment type="similarity">
    <text evidence="1">Belongs to the metallo-dependent hydrolases superfamily. Hydantoinase/dihydropyrimidinase family.</text>
</comment>
<feature type="binding site" evidence="7">
    <location>
        <position position="185"/>
    </location>
    <ligand>
        <name>Zn(2+)</name>
        <dbReference type="ChEBI" id="CHEBI:29105"/>
        <label>2</label>
    </ligand>
</feature>
<dbReference type="AlphaFoldDB" id="A0A2T2WH21"/>
<evidence type="ECO:0000259" key="8">
    <source>
        <dbReference type="Pfam" id="PF01979"/>
    </source>
</evidence>
<dbReference type="NCBIfam" id="TIGR00857">
    <property type="entry name" value="pyrC_multi"/>
    <property type="match status" value="1"/>
</dbReference>
<dbReference type="GO" id="GO:0050897">
    <property type="term" value="F:cobalt ion binding"/>
    <property type="evidence" value="ECO:0007669"/>
    <property type="project" value="InterPro"/>
</dbReference>
<evidence type="ECO:0000256" key="1">
    <source>
        <dbReference type="ARBA" id="ARBA00008829"/>
    </source>
</evidence>
<feature type="binding site" evidence="7">
    <location>
        <position position="241"/>
    </location>
    <ligand>
        <name>Zn(2+)</name>
        <dbReference type="ChEBI" id="CHEBI:29105"/>
        <label>2</label>
    </ligand>
</feature>
<dbReference type="Proteomes" id="UP000241848">
    <property type="component" value="Unassembled WGS sequence"/>
</dbReference>
<keyword evidence="4 7" id="KW-0479">Metal-binding</keyword>
<dbReference type="HAMAP" id="MF_01645">
    <property type="entry name" value="Hydantoinase"/>
    <property type="match status" value="1"/>
</dbReference>
<keyword evidence="6 7" id="KW-0862">Zinc</keyword>
<dbReference type="EC" id="3.5.2.5" evidence="7"/>
<dbReference type="Gene3D" id="2.30.40.10">
    <property type="entry name" value="Urease, subunit C, domain 1"/>
    <property type="match status" value="1"/>
</dbReference>
<dbReference type="PANTHER" id="PTHR43668">
    <property type="entry name" value="ALLANTOINASE"/>
    <property type="match status" value="1"/>
</dbReference>
<comment type="subunit">
    <text evidence="2 7">Homotetramer.</text>
</comment>
<evidence type="ECO:0000256" key="3">
    <source>
        <dbReference type="ARBA" id="ARBA00022631"/>
    </source>
</evidence>